<feature type="transmembrane region" description="Helical" evidence="15">
    <location>
        <begin position="141"/>
        <end position="160"/>
    </location>
</feature>
<evidence type="ECO:0000256" key="3">
    <source>
        <dbReference type="ARBA" id="ARBA00009171"/>
    </source>
</evidence>
<dbReference type="PANTHER" id="PTHR23288:SF34">
    <property type="entry name" value="OCCLUDIN B"/>
    <property type="match status" value="1"/>
</dbReference>
<dbReference type="Pfam" id="PF07303">
    <property type="entry name" value="Occludin_ELL"/>
    <property type="match status" value="1"/>
</dbReference>
<comment type="similarity">
    <text evidence="3 12">Belongs to the ELL/occludin family.</text>
</comment>
<evidence type="ECO:0000256" key="4">
    <source>
        <dbReference type="ARBA" id="ARBA00022427"/>
    </source>
</evidence>
<keyword evidence="7" id="KW-0965">Cell junction</keyword>
<feature type="domain" description="MARVEL" evidence="16">
    <location>
        <begin position="52"/>
        <end position="272"/>
    </location>
</feature>
<evidence type="ECO:0000256" key="14">
    <source>
        <dbReference type="SAM" id="MobiDB-lite"/>
    </source>
</evidence>
<dbReference type="PROSITE" id="PS51980">
    <property type="entry name" value="OCEL"/>
    <property type="match status" value="1"/>
</dbReference>
<keyword evidence="4" id="KW-0796">Tight junction</keyword>
<dbReference type="Gene3D" id="6.10.140.340">
    <property type="match status" value="1"/>
</dbReference>
<evidence type="ECO:0000256" key="13">
    <source>
        <dbReference type="SAM" id="Coils"/>
    </source>
</evidence>
<reference evidence="19" key="1">
    <citation type="journal article" date="2014" name="PLoS ONE">
        <title>The genome and linkage map of the northern pike (Esox lucius): conserved synteny revealed between the salmonid sister group and the Neoteleostei.</title>
        <authorList>
            <person name="Rondeau E.B."/>
            <person name="Minkley D.R."/>
            <person name="Leong J.S."/>
            <person name="Messmer A.M."/>
            <person name="Jantzen J.R."/>
            <person name="von Schalburg K.R."/>
            <person name="Lemon C."/>
            <person name="Bird N.H."/>
            <person name="Koop B.F."/>
        </authorList>
    </citation>
    <scope>NUCLEOTIDE SEQUENCE</scope>
</reference>
<dbReference type="STRING" id="8010.ENSELUP00000006259"/>
<evidence type="ECO:0000256" key="10">
    <source>
        <dbReference type="ARBA" id="ARBA00023136"/>
    </source>
</evidence>
<organism evidence="18 19">
    <name type="scientific">Esox lucius</name>
    <name type="common">Northern pike</name>
    <dbReference type="NCBI Taxonomy" id="8010"/>
    <lineage>
        <taxon>Eukaryota</taxon>
        <taxon>Metazoa</taxon>
        <taxon>Chordata</taxon>
        <taxon>Craniata</taxon>
        <taxon>Vertebrata</taxon>
        <taxon>Euteleostomi</taxon>
        <taxon>Actinopterygii</taxon>
        <taxon>Neopterygii</taxon>
        <taxon>Teleostei</taxon>
        <taxon>Protacanthopterygii</taxon>
        <taxon>Esociformes</taxon>
        <taxon>Esocidae</taxon>
        <taxon>Esox</taxon>
    </lineage>
</organism>
<dbReference type="Bgee" id="ENSELUG00000007170">
    <property type="expression patterns" value="Expressed in pharyngeal gill and 9 other cell types or tissues"/>
</dbReference>
<dbReference type="InterPro" id="IPR008253">
    <property type="entry name" value="Marvel"/>
</dbReference>
<dbReference type="GO" id="GO:0005923">
    <property type="term" value="C:bicellular tight junction"/>
    <property type="evidence" value="ECO:0007669"/>
    <property type="project" value="UniProtKB-SubCell"/>
</dbReference>
<dbReference type="GeneTree" id="ENSGT00730000110989"/>
<dbReference type="GO" id="GO:0031410">
    <property type="term" value="C:cytoplasmic vesicle"/>
    <property type="evidence" value="ECO:0007669"/>
    <property type="project" value="TreeGrafter"/>
</dbReference>
<dbReference type="FunCoup" id="A0A3P8XR91">
    <property type="interactions" value="449"/>
</dbReference>
<evidence type="ECO:0000256" key="12">
    <source>
        <dbReference type="PROSITE-ProRule" id="PRU01324"/>
    </source>
</evidence>
<keyword evidence="8 15" id="KW-1133">Transmembrane helix</keyword>
<evidence type="ECO:0000256" key="7">
    <source>
        <dbReference type="ARBA" id="ARBA00022949"/>
    </source>
</evidence>
<feature type="domain" description="OCEL" evidence="17">
    <location>
        <begin position="375"/>
        <end position="482"/>
    </location>
</feature>
<protein>
    <submittedName>
        <fullName evidence="18">Uncharacterized protein</fullName>
    </submittedName>
</protein>
<reference evidence="18" key="2">
    <citation type="submission" date="2020-02" db="EMBL/GenBank/DDBJ databases">
        <title>Esox lucius (northern pike) genome, fEsoLuc1, primary haplotype.</title>
        <authorList>
            <person name="Myers G."/>
            <person name="Karagic N."/>
            <person name="Meyer A."/>
            <person name="Pippel M."/>
            <person name="Reichard M."/>
            <person name="Winkler S."/>
            <person name="Tracey A."/>
            <person name="Sims Y."/>
            <person name="Howe K."/>
            <person name="Rhie A."/>
            <person name="Formenti G."/>
            <person name="Durbin R."/>
            <person name="Fedrigo O."/>
            <person name="Jarvis E.D."/>
        </authorList>
    </citation>
    <scope>NUCLEOTIDE SEQUENCE [LARGE SCALE GENOMIC DNA]</scope>
</reference>
<evidence type="ECO:0000259" key="17">
    <source>
        <dbReference type="PROSITE" id="PS51980"/>
    </source>
</evidence>
<evidence type="ECO:0000256" key="6">
    <source>
        <dbReference type="ARBA" id="ARBA00022692"/>
    </source>
</evidence>
<evidence type="ECO:0000256" key="5">
    <source>
        <dbReference type="ARBA" id="ARBA00022475"/>
    </source>
</evidence>
<dbReference type="RefSeq" id="XP_010894337.1">
    <property type="nucleotide sequence ID" value="XM_010896035.4"/>
</dbReference>
<evidence type="ECO:0000256" key="2">
    <source>
        <dbReference type="ARBA" id="ARBA00004651"/>
    </source>
</evidence>
<dbReference type="CTD" id="494075"/>
<dbReference type="InParanoid" id="A0A3P8XR91"/>
<evidence type="ECO:0000313" key="18">
    <source>
        <dbReference type="Ensembl" id="ENSELUP00000006259.1"/>
    </source>
</evidence>
<dbReference type="AlphaFoldDB" id="A0A3P8XR91"/>
<dbReference type="GeneID" id="105025394"/>
<dbReference type="Proteomes" id="UP000265140">
    <property type="component" value="Chromosome 13"/>
</dbReference>
<dbReference type="OMA" id="SIGEWVN"/>
<evidence type="ECO:0000256" key="15">
    <source>
        <dbReference type="SAM" id="Phobius"/>
    </source>
</evidence>
<comment type="subcellular location">
    <subcellularLocation>
        <location evidence="1">Cell junction</location>
        <location evidence="1">Tight junction</location>
    </subcellularLocation>
    <subcellularLocation>
        <location evidence="2">Cell membrane</location>
        <topology evidence="2">Multi-pass membrane protein</topology>
    </subcellularLocation>
</comment>
<keyword evidence="5" id="KW-1003">Cell membrane</keyword>
<dbReference type="KEGG" id="els:105025394"/>
<evidence type="ECO:0000256" key="8">
    <source>
        <dbReference type="ARBA" id="ARBA00022989"/>
    </source>
</evidence>
<dbReference type="GO" id="GO:0016324">
    <property type="term" value="C:apical plasma membrane"/>
    <property type="evidence" value="ECO:0007669"/>
    <property type="project" value="TreeGrafter"/>
</dbReference>
<feature type="transmembrane region" description="Helical" evidence="15">
    <location>
        <begin position="247"/>
        <end position="266"/>
    </location>
</feature>
<evidence type="ECO:0000256" key="9">
    <source>
        <dbReference type="ARBA" id="ARBA00023054"/>
    </source>
</evidence>
<evidence type="ECO:0000313" key="19">
    <source>
        <dbReference type="Proteomes" id="UP000265140"/>
    </source>
</evidence>
<feature type="coiled-coil region" evidence="13">
    <location>
        <begin position="390"/>
        <end position="424"/>
    </location>
</feature>
<dbReference type="InterPro" id="IPR031176">
    <property type="entry name" value="ELL/occludin"/>
</dbReference>
<dbReference type="Pfam" id="PF01284">
    <property type="entry name" value="MARVEL"/>
    <property type="match status" value="1"/>
</dbReference>
<reference evidence="18" key="3">
    <citation type="submission" date="2025-08" db="UniProtKB">
        <authorList>
            <consortium name="Ensembl"/>
        </authorList>
    </citation>
    <scope>IDENTIFICATION</scope>
</reference>
<name>A0A3P8XR91_ESOLU</name>
<feature type="transmembrane region" description="Helical" evidence="15">
    <location>
        <begin position="172"/>
        <end position="197"/>
    </location>
</feature>
<dbReference type="PANTHER" id="PTHR23288">
    <property type="entry name" value="OCCLUDIN AND RNA POLYMERASE II ELONGATION FACTOR ELL"/>
    <property type="match status" value="1"/>
</dbReference>
<keyword evidence="10 11" id="KW-0472">Membrane</keyword>
<dbReference type="Ensembl" id="ENSELUT00000009245.3">
    <property type="protein sequence ID" value="ENSELUP00000006259.1"/>
    <property type="gene ID" value="ENSELUG00000007170.3"/>
</dbReference>
<proteinExistence type="inferred from homology"/>
<reference evidence="18" key="4">
    <citation type="submission" date="2025-09" db="UniProtKB">
        <authorList>
            <consortium name="Ensembl"/>
        </authorList>
    </citation>
    <scope>IDENTIFICATION</scope>
</reference>
<feature type="region of interest" description="Disordered" evidence="14">
    <location>
        <begin position="1"/>
        <end position="34"/>
    </location>
</feature>
<accession>A0A3P8XR91</accession>
<evidence type="ECO:0000259" key="16">
    <source>
        <dbReference type="PROSITE" id="PS51225"/>
    </source>
</evidence>
<evidence type="ECO:0000256" key="11">
    <source>
        <dbReference type="PROSITE-ProRule" id="PRU00581"/>
    </source>
</evidence>
<dbReference type="PROSITE" id="PS51225">
    <property type="entry name" value="MARVEL"/>
    <property type="match status" value="1"/>
</dbReference>
<keyword evidence="9 13" id="KW-0175">Coiled coil</keyword>
<evidence type="ECO:0000256" key="1">
    <source>
        <dbReference type="ARBA" id="ARBA00004435"/>
    </source>
</evidence>
<dbReference type="SUPFAM" id="SSF144292">
    <property type="entry name" value="occludin/ELL-like"/>
    <property type="match status" value="1"/>
</dbReference>
<sequence>MPSYDKHNPPSYPYHPGSRRQEPRHSHLQRVSNPANSYYPDEEILHFYRWTSPPGVMKIISIIIIILCVAIFACVASTLAWDYDMDMMGMGGGIGMGTGMGTGMGGYGGSSYGGSSYGGMGMGSSYGGYGTQTSPEAGKGFMLALAAITFIVVLIIFVLVVSRQTTARSPKFYLAVIILSAILAVLMIIATIVYMVAVNPMAQSSGSVYYNSIIQLCAQYQNQNQAAQGIFINQYLYHYCVVEPQEALAMVMGFLVFVGLIILLVFSVKTRQKILRWGPDRILWEDVKLISDGLRTHTIGEWVNNVSGEPDALVNDYNSKLGGSRNYLDAPPDYSSKPIYLPGSSDITSSLGGLKSNLRDYDTGAESGGEDLDEANLDIEFPAILDERERQDYKREFDRDHQEYKELQAELDDINKGLAELDKELDRQPEGSPQFLDAMDEYTRLKNIKKTPDYQIKKKRCKYLKGKLSHIKRRVSEYDQRP</sequence>
<keyword evidence="19" id="KW-1185">Reference proteome</keyword>
<dbReference type="RefSeq" id="XP_010894336.1">
    <property type="nucleotide sequence ID" value="XM_010896034.5"/>
</dbReference>
<dbReference type="OrthoDB" id="8867927at2759"/>
<dbReference type="GO" id="GO:0070830">
    <property type="term" value="P:bicellular tight junction assembly"/>
    <property type="evidence" value="ECO:0007669"/>
    <property type="project" value="TreeGrafter"/>
</dbReference>
<keyword evidence="6 11" id="KW-0812">Transmembrane</keyword>
<feature type="transmembrane region" description="Helical" evidence="15">
    <location>
        <begin position="59"/>
        <end position="81"/>
    </location>
</feature>
<dbReference type="InterPro" id="IPR010844">
    <property type="entry name" value="Occludin_ELL"/>
</dbReference>